<evidence type="ECO:0000313" key="3">
    <source>
        <dbReference type="Proteomes" id="UP000054248"/>
    </source>
</evidence>
<sequence length="434" mass="44950">MSSAHLPVAVSNLSGMIQSLEVYEAFSGNTTEVELLFDWLRDDGRGPRGILLSMIEKVRASPNGFQALIEQGVFTRQPDDDRAASEPLPPPPANPTADPAPTEAGVQVPEAAAIPPTEPQAQSDPTNTTAATMTVGSEEVPQNAAPPGAGIVPTPPPAAPPAPPPAPSFTRICRECCHELFLNRLYDWWAEERQAIVDVANAPPPPPPATAEPSATVVPPPPADSSSDTDEDDEDDEDDGSQRSRPTSRNNRARTRLPEWATNPERKDCPQGKMCENQHSPSHAKEFNHVILVRDATQAPSSQPETVPQGVEAGAQAPSGAQAASSTTTAPAPVGSDAPVAGSAAGINADVEMADNAPTSTEPGRSKVDLLLSSDAVANGASSSSSVLKVDGPMGEDTTMEDADTANVDQSLSVSVGERSSPPPAAGSSSMVAV</sequence>
<dbReference type="Proteomes" id="UP000054248">
    <property type="component" value="Unassembled WGS sequence"/>
</dbReference>
<keyword evidence="3" id="KW-1185">Reference proteome</keyword>
<reference evidence="2 3" key="1">
    <citation type="submission" date="2014-04" db="EMBL/GenBank/DDBJ databases">
        <authorList>
            <consortium name="DOE Joint Genome Institute"/>
            <person name="Kuo A."/>
            <person name="Girlanda M."/>
            <person name="Perotto S."/>
            <person name="Kohler A."/>
            <person name="Nagy L.G."/>
            <person name="Floudas D."/>
            <person name="Copeland A."/>
            <person name="Barry K.W."/>
            <person name="Cichocki N."/>
            <person name="Veneault-Fourrey C."/>
            <person name="LaButti K."/>
            <person name="Lindquist E.A."/>
            <person name="Lipzen A."/>
            <person name="Lundell T."/>
            <person name="Morin E."/>
            <person name="Murat C."/>
            <person name="Sun H."/>
            <person name="Tunlid A."/>
            <person name="Henrissat B."/>
            <person name="Grigoriev I.V."/>
            <person name="Hibbett D.S."/>
            <person name="Martin F."/>
            <person name="Nordberg H.P."/>
            <person name="Cantor M.N."/>
            <person name="Hua S.X."/>
        </authorList>
    </citation>
    <scope>NUCLEOTIDE SEQUENCE [LARGE SCALE GENOMIC DNA]</scope>
    <source>
        <strain evidence="2 3">MUT 4182</strain>
    </source>
</reference>
<reference evidence="3" key="2">
    <citation type="submission" date="2015-01" db="EMBL/GenBank/DDBJ databases">
        <title>Evolutionary Origins and Diversification of the Mycorrhizal Mutualists.</title>
        <authorList>
            <consortium name="DOE Joint Genome Institute"/>
            <consortium name="Mycorrhizal Genomics Consortium"/>
            <person name="Kohler A."/>
            <person name="Kuo A."/>
            <person name="Nagy L.G."/>
            <person name="Floudas D."/>
            <person name="Copeland A."/>
            <person name="Barry K.W."/>
            <person name="Cichocki N."/>
            <person name="Veneault-Fourrey C."/>
            <person name="LaButti K."/>
            <person name="Lindquist E.A."/>
            <person name="Lipzen A."/>
            <person name="Lundell T."/>
            <person name="Morin E."/>
            <person name="Murat C."/>
            <person name="Riley R."/>
            <person name="Ohm R."/>
            <person name="Sun H."/>
            <person name="Tunlid A."/>
            <person name="Henrissat B."/>
            <person name="Grigoriev I.V."/>
            <person name="Hibbett D.S."/>
            <person name="Martin F."/>
        </authorList>
    </citation>
    <scope>NUCLEOTIDE SEQUENCE [LARGE SCALE GENOMIC DNA]</scope>
    <source>
        <strain evidence="3">MUT 4182</strain>
    </source>
</reference>
<accession>A0A0C3KGI0</accession>
<dbReference type="PRINTS" id="PR01217">
    <property type="entry name" value="PRICHEXTENSN"/>
</dbReference>
<dbReference type="STRING" id="1051891.A0A0C3KGI0"/>
<gene>
    <name evidence="2" type="ORF">M407DRAFT_134858</name>
</gene>
<feature type="region of interest" description="Disordered" evidence="1">
    <location>
        <begin position="199"/>
        <end position="434"/>
    </location>
</feature>
<dbReference type="AlphaFoldDB" id="A0A0C3KGI0"/>
<dbReference type="OrthoDB" id="3308930at2759"/>
<evidence type="ECO:0000256" key="1">
    <source>
        <dbReference type="SAM" id="MobiDB-lite"/>
    </source>
</evidence>
<feature type="region of interest" description="Disordered" evidence="1">
    <location>
        <begin position="78"/>
        <end position="104"/>
    </location>
</feature>
<feature type="compositionally biased region" description="Low complexity" evidence="1">
    <location>
        <begin position="95"/>
        <end position="104"/>
    </location>
</feature>
<evidence type="ECO:0000313" key="2">
    <source>
        <dbReference type="EMBL" id="KIO20598.1"/>
    </source>
</evidence>
<feature type="compositionally biased region" description="Low complexity" evidence="1">
    <location>
        <begin position="313"/>
        <end position="333"/>
    </location>
</feature>
<dbReference type="EMBL" id="KN823168">
    <property type="protein sequence ID" value="KIO20598.1"/>
    <property type="molecule type" value="Genomic_DNA"/>
</dbReference>
<dbReference type="HOGENOM" id="CLU_631920_0_0_1"/>
<name>A0A0C3KGI0_9AGAM</name>
<protein>
    <submittedName>
        <fullName evidence="2">Uncharacterized protein</fullName>
    </submittedName>
</protein>
<feature type="compositionally biased region" description="Low complexity" evidence="1">
    <location>
        <begin position="373"/>
        <end position="386"/>
    </location>
</feature>
<feature type="region of interest" description="Disordered" evidence="1">
    <location>
        <begin position="139"/>
        <end position="166"/>
    </location>
</feature>
<feature type="compositionally biased region" description="Pro residues" evidence="1">
    <location>
        <begin position="153"/>
        <end position="166"/>
    </location>
</feature>
<organism evidence="2 3">
    <name type="scientific">Tulasnella calospora MUT 4182</name>
    <dbReference type="NCBI Taxonomy" id="1051891"/>
    <lineage>
        <taxon>Eukaryota</taxon>
        <taxon>Fungi</taxon>
        <taxon>Dikarya</taxon>
        <taxon>Basidiomycota</taxon>
        <taxon>Agaricomycotina</taxon>
        <taxon>Agaricomycetes</taxon>
        <taxon>Cantharellales</taxon>
        <taxon>Tulasnellaceae</taxon>
        <taxon>Tulasnella</taxon>
    </lineage>
</organism>
<feature type="compositionally biased region" description="Acidic residues" evidence="1">
    <location>
        <begin position="227"/>
        <end position="239"/>
    </location>
</feature>
<proteinExistence type="predicted"/>